<gene>
    <name evidence="1" type="ORF">SAMN05443550_101133</name>
</gene>
<evidence type="ECO:0000313" key="2">
    <source>
        <dbReference type="Proteomes" id="UP000198850"/>
    </source>
</evidence>
<evidence type="ECO:0000313" key="1">
    <source>
        <dbReference type="EMBL" id="SDZ83098.1"/>
    </source>
</evidence>
<dbReference type="Pfam" id="PF07609">
    <property type="entry name" value="DUF1572"/>
    <property type="match status" value="1"/>
</dbReference>
<dbReference type="InterPro" id="IPR034660">
    <property type="entry name" value="DinB/YfiT-like"/>
</dbReference>
<dbReference type="InterPro" id="IPR011466">
    <property type="entry name" value="DUF1572"/>
</dbReference>
<name>A0A1H3W9Z5_9SPHI</name>
<dbReference type="RefSeq" id="WP_090554210.1">
    <property type="nucleotide sequence ID" value="NZ_FNRA01000001.1"/>
</dbReference>
<proteinExistence type="predicted"/>
<reference evidence="1 2" key="1">
    <citation type="submission" date="2016-10" db="EMBL/GenBank/DDBJ databases">
        <authorList>
            <person name="de Groot N.N."/>
        </authorList>
    </citation>
    <scope>NUCLEOTIDE SEQUENCE [LARGE SCALE GENOMIC DNA]</scope>
    <source>
        <strain evidence="1 2">DSM 19033</strain>
    </source>
</reference>
<evidence type="ECO:0008006" key="3">
    <source>
        <dbReference type="Google" id="ProtNLM"/>
    </source>
</evidence>
<protein>
    <recommendedName>
        <fullName evidence="3">DinB superfamily protein</fullName>
    </recommendedName>
</protein>
<dbReference type="AlphaFoldDB" id="A0A1H3W9Z5"/>
<sequence length="150" mass="17524">MNIDYYTILFDRDINRLINEVKGYTDEDSIWQVLPGTTNSAGHLLQHLIGNLKTYIGNPFGNIRYERDRDAEFSARLFTPEEFIVTLEELIGIISFSLSKIPREAMASAYPREILSIHPDQTVEYVLMHLLSHLSYHMGQINYQRRYLKL</sequence>
<dbReference type="EMBL" id="FNRA01000001">
    <property type="protein sequence ID" value="SDZ83098.1"/>
    <property type="molecule type" value="Genomic_DNA"/>
</dbReference>
<dbReference type="Gene3D" id="1.20.120.450">
    <property type="entry name" value="dinb family like domain"/>
    <property type="match status" value="1"/>
</dbReference>
<organism evidence="1 2">
    <name type="scientific">Pedobacter hartonius</name>
    <dbReference type="NCBI Taxonomy" id="425514"/>
    <lineage>
        <taxon>Bacteria</taxon>
        <taxon>Pseudomonadati</taxon>
        <taxon>Bacteroidota</taxon>
        <taxon>Sphingobacteriia</taxon>
        <taxon>Sphingobacteriales</taxon>
        <taxon>Sphingobacteriaceae</taxon>
        <taxon>Pedobacter</taxon>
    </lineage>
</organism>
<dbReference type="OrthoDB" id="893570at2"/>
<dbReference type="Proteomes" id="UP000198850">
    <property type="component" value="Unassembled WGS sequence"/>
</dbReference>
<dbReference type="SUPFAM" id="SSF109854">
    <property type="entry name" value="DinB/YfiT-like putative metalloenzymes"/>
    <property type="match status" value="1"/>
</dbReference>
<keyword evidence="2" id="KW-1185">Reference proteome</keyword>
<accession>A0A1H3W9Z5</accession>
<dbReference type="STRING" id="425514.SAMN05443550_101133"/>